<sequence length="155" mass="18112">MKNFLIDDLGMSEERVQCLLSSEDPTAGDPLTPSRDNIVRVLYSLISNQEFDPGDNILIYFAGYGASYRSIFSNAHAINHKILSHRSSMPPRPRHFRRRRSLRTRYQRPRARHSFHGNISRQGAYDYVHRGLLLRSQFSPHPRHRNAQHTPHYSF</sequence>
<dbReference type="Gene3D" id="3.40.50.1460">
    <property type="match status" value="1"/>
</dbReference>
<evidence type="ECO:0000313" key="1">
    <source>
        <dbReference type="EMBL" id="PBK72028.1"/>
    </source>
</evidence>
<dbReference type="AlphaFoldDB" id="A0A2H3C131"/>
<dbReference type="EMBL" id="KZ293422">
    <property type="protein sequence ID" value="PBK72028.1"/>
    <property type="molecule type" value="Genomic_DNA"/>
</dbReference>
<dbReference type="Proteomes" id="UP000218334">
    <property type="component" value="Unassembled WGS sequence"/>
</dbReference>
<accession>A0A2H3C131</accession>
<protein>
    <submittedName>
        <fullName evidence="1">Uncharacterized protein</fullName>
    </submittedName>
</protein>
<organism evidence="1 2">
    <name type="scientific">Armillaria solidipes</name>
    <dbReference type="NCBI Taxonomy" id="1076256"/>
    <lineage>
        <taxon>Eukaryota</taxon>
        <taxon>Fungi</taxon>
        <taxon>Dikarya</taxon>
        <taxon>Basidiomycota</taxon>
        <taxon>Agaricomycotina</taxon>
        <taxon>Agaricomycetes</taxon>
        <taxon>Agaricomycetidae</taxon>
        <taxon>Agaricales</taxon>
        <taxon>Marasmiineae</taxon>
        <taxon>Physalacriaceae</taxon>
        <taxon>Armillaria</taxon>
    </lineage>
</organism>
<evidence type="ECO:0000313" key="2">
    <source>
        <dbReference type="Proteomes" id="UP000218334"/>
    </source>
</evidence>
<keyword evidence="2" id="KW-1185">Reference proteome</keyword>
<reference evidence="2" key="1">
    <citation type="journal article" date="2017" name="Nat. Ecol. Evol.">
        <title>Genome expansion and lineage-specific genetic innovations in the forest pathogenic fungi Armillaria.</title>
        <authorList>
            <person name="Sipos G."/>
            <person name="Prasanna A.N."/>
            <person name="Walter M.C."/>
            <person name="O'Connor E."/>
            <person name="Balint B."/>
            <person name="Krizsan K."/>
            <person name="Kiss B."/>
            <person name="Hess J."/>
            <person name="Varga T."/>
            <person name="Slot J."/>
            <person name="Riley R."/>
            <person name="Boka B."/>
            <person name="Rigling D."/>
            <person name="Barry K."/>
            <person name="Lee J."/>
            <person name="Mihaltcheva S."/>
            <person name="LaButti K."/>
            <person name="Lipzen A."/>
            <person name="Waldron R."/>
            <person name="Moloney N.M."/>
            <person name="Sperisen C."/>
            <person name="Kredics L."/>
            <person name="Vagvoelgyi C."/>
            <person name="Patrignani A."/>
            <person name="Fitzpatrick D."/>
            <person name="Nagy I."/>
            <person name="Doyle S."/>
            <person name="Anderson J.B."/>
            <person name="Grigoriev I.V."/>
            <person name="Gueldener U."/>
            <person name="Muensterkoetter M."/>
            <person name="Nagy L.G."/>
        </authorList>
    </citation>
    <scope>NUCLEOTIDE SEQUENCE [LARGE SCALE GENOMIC DNA]</scope>
    <source>
        <strain evidence="2">28-4</strain>
    </source>
</reference>
<name>A0A2H3C131_9AGAR</name>
<proteinExistence type="predicted"/>
<gene>
    <name evidence="1" type="ORF">ARMSODRAFT_740258</name>
</gene>